<gene>
    <name evidence="3" type="ORF">GCM10023353_04460</name>
</gene>
<feature type="compositionally biased region" description="Basic and acidic residues" evidence="1">
    <location>
        <begin position="302"/>
        <end position="311"/>
    </location>
</feature>
<evidence type="ECO:0000259" key="2">
    <source>
        <dbReference type="Pfam" id="PF19348"/>
    </source>
</evidence>
<dbReference type="Proteomes" id="UP001500839">
    <property type="component" value="Unassembled WGS sequence"/>
</dbReference>
<accession>A0ABP9C9H9</accession>
<proteinExistence type="predicted"/>
<organism evidence="3 4">
    <name type="scientific">Tomitella cavernea</name>
    <dbReference type="NCBI Taxonomy" id="1387982"/>
    <lineage>
        <taxon>Bacteria</taxon>
        <taxon>Bacillati</taxon>
        <taxon>Actinomycetota</taxon>
        <taxon>Actinomycetes</taxon>
        <taxon>Mycobacteriales</taxon>
        <taxon>Tomitella</taxon>
    </lineage>
</organism>
<name>A0ABP9C9H9_9ACTN</name>
<feature type="region of interest" description="Disordered" evidence="1">
    <location>
        <begin position="294"/>
        <end position="318"/>
    </location>
</feature>
<keyword evidence="4" id="KW-1185">Reference proteome</keyword>
<evidence type="ECO:0000313" key="3">
    <source>
        <dbReference type="EMBL" id="GAA4804898.1"/>
    </source>
</evidence>
<feature type="domain" description="DUF5926" evidence="2">
    <location>
        <begin position="42"/>
        <end position="318"/>
    </location>
</feature>
<protein>
    <submittedName>
        <fullName evidence="3">DUF5926 family protein</fullName>
    </submittedName>
</protein>
<dbReference type="Pfam" id="PF19348">
    <property type="entry name" value="DUF5926"/>
    <property type="match status" value="1"/>
</dbReference>
<dbReference type="EMBL" id="BAABKQ010000001">
    <property type="protein sequence ID" value="GAA4804898.1"/>
    <property type="molecule type" value="Genomic_DNA"/>
</dbReference>
<feature type="region of interest" description="Disordered" evidence="1">
    <location>
        <begin position="1"/>
        <end position="36"/>
    </location>
</feature>
<evidence type="ECO:0000256" key="1">
    <source>
        <dbReference type="SAM" id="MobiDB-lite"/>
    </source>
</evidence>
<dbReference type="InterPro" id="IPR045970">
    <property type="entry name" value="DUF5926"/>
</dbReference>
<comment type="caution">
    <text evidence="3">The sequence shown here is derived from an EMBL/GenBank/DDBJ whole genome shotgun (WGS) entry which is preliminary data.</text>
</comment>
<feature type="compositionally biased region" description="Basic and acidic residues" evidence="1">
    <location>
        <begin position="20"/>
        <end position="35"/>
    </location>
</feature>
<reference evidence="4" key="1">
    <citation type="journal article" date="2019" name="Int. J. Syst. Evol. Microbiol.">
        <title>The Global Catalogue of Microorganisms (GCM) 10K type strain sequencing project: providing services to taxonomists for standard genome sequencing and annotation.</title>
        <authorList>
            <consortium name="The Broad Institute Genomics Platform"/>
            <consortium name="The Broad Institute Genome Sequencing Center for Infectious Disease"/>
            <person name="Wu L."/>
            <person name="Ma J."/>
        </authorList>
    </citation>
    <scope>NUCLEOTIDE SEQUENCE [LARGE SCALE GENOMIC DNA]</scope>
    <source>
        <strain evidence="4">JCM 18542</strain>
    </source>
</reference>
<evidence type="ECO:0000313" key="4">
    <source>
        <dbReference type="Proteomes" id="UP001500839"/>
    </source>
</evidence>
<sequence>MSIPVGKKSKRNSGPRAGSRRAELMEKRRLEREQAQQEPVRPFAGLAYECDLVALREFVPSATAALPVRPEVAAEHPITLATVVPGAVAAVVREEAAASSAEDAGTVVNALVGMQVQSSSYDLGADLAAAVLWAAGAEAGETLQVADPSDSTPPVTEVLQPDAPLEITVHKDFEWWLAGGAETNAQVKAAVEQANQLMMPSERIDGVDAAWWVDAGERAHLRWVRPEDEDALMAALARVHAAGGLTLGEGSRFAGTFRAHGLLVPVFDLDLEKHPLEWRDATLELGARMDEALADDGPLTSEQRRSRDGLRGRQVTIR</sequence>